<evidence type="ECO:0000259" key="1">
    <source>
        <dbReference type="Pfam" id="PF12680"/>
    </source>
</evidence>
<dbReference type="Proteomes" id="UP000565572">
    <property type="component" value="Unassembled WGS sequence"/>
</dbReference>
<dbReference type="Gene3D" id="3.10.450.50">
    <property type="match status" value="1"/>
</dbReference>
<reference evidence="2 3" key="1">
    <citation type="submission" date="2020-08" db="EMBL/GenBank/DDBJ databases">
        <title>Sequencing the genomes of 1000 actinobacteria strains.</title>
        <authorList>
            <person name="Klenk H.-P."/>
        </authorList>
    </citation>
    <scope>NUCLEOTIDE SEQUENCE [LARGE SCALE GENOMIC DNA]</scope>
    <source>
        <strain evidence="2 3">DSM 11053</strain>
    </source>
</reference>
<keyword evidence="3" id="KW-1185">Reference proteome</keyword>
<dbReference type="InterPro" id="IPR032710">
    <property type="entry name" value="NTF2-like_dom_sf"/>
</dbReference>
<gene>
    <name evidence="2" type="ORF">FHX39_001386</name>
</gene>
<name>A0A7W5JU87_9ACTN</name>
<organism evidence="2 3">
    <name type="scientific">Microlunatus antarcticus</name>
    <dbReference type="NCBI Taxonomy" id="53388"/>
    <lineage>
        <taxon>Bacteria</taxon>
        <taxon>Bacillati</taxon>
        <taxon>Actinomycetota</taxon>
        <taxon>Actinomycetes</taxon>
        <taxon>Propionibacteriales</taxon>
        <taxon>Propionibacteriaceae</taxon>
        <taxon>Microlunatus</taxon>
    </lineage>
</organism>
<protein>
    <recommendedName>
        <fullName evidence="1">SnoaL-like domain-containing protein</fullName>
    </recommendedName>
</protein>
<sequence>MTKEQQAVRDRNVAAVEAMYESERVRDLTAWTSLWHPEGRQTFPFAQAATVEGIEQLTETTRHKFESRPPYAIHVVTEPFEDPARVLARLRLETPQGQLLAVIWCVFHLDKAGLIVEVEEMLDTASATPIPG</sequence>
<dbReference type="RefSeq" id="WP_183337388.1">
    <property type="nucleotide sequence ID" value="NZ_JACHZG010000001.1"/>
</dbReference>
<proteinExistence type="predicted"/>
<dbReference type="SUPFAM" id="SSF54427">
    <property type="entry name" value="NTF2-like"/>
    <property type="match status" value="1"/>
</dbReference>
<comment type="caution">
    <text evidence="2">The sequence shown here is derived from an EMBL/GenBank/DDBJ whole genome shotgun (WGS) entry which is preliminary data.</text>
</comment>
<dbReference type="InterPro" id="IPR037401">
    <property type="entry name" value="SnoaL-like"/>
</dbReference>
<evidence type="ECO:0000313" key="2">
    <source>
        <dbReference type="EMBL" id="MBB3326442.1"/>
    </source>
</evidence>
<dbReference type="AlphaFoldDB" id="A0A7W5JU87"/>
<feature type="domain" description="SnoaL-like" evidence="1">
    <location>
        <begin position="16"/>
        <end position="117"/>
    </location>
</feature>
<dbReference type="Pfam" id="PF12680">
    <property type="entry name" value="SnoaL_2"/>
    <property type="match status" value="1"/>
</dbReference>
<evidence type="ECO:0000313" key="3">
    <source>
        <dbReference type="Proteomes" id="UP000565572"/>
    </source>
</evidence>
<dbReference type="EMBL" id="JACHZG010000001">
    <property type="protein sequence ID" value="MBB3326442.1"/>
    <property type="molecule type" value="Genomic_DNA"/>
</dbReference>
<accession>A0A7W5JU87</accession>